<evidence type="ECO:0000313" key="3">
    <source>
        <dbReference type="EMBL" id="SEK52457.1"/>
    </source>
</evidence>
<dbReference type="Proteomes" id="UP000186015">
    <property type="component" value="Unassembled WGS sequence"/>
</dbReference>
<keyword evidence="2" id="KW-0812">Transmembrane</keyword>
<feature type="region of interest" description="Disordered" evidence="1">
    <location>
        <begin position="224"/>
        <end position="245"/>
    </location>
</feature>
<feature type="transmembrane region" description="Helical" evidence="2">
    <location>
        <begin position="53"/>
        <end position="79"/>
    </location>
</feature>
<dbReference type="RefSeq" id="WP_074830293.1">
    <property type="nucleotide sequence ID" value="NZ_FOAT01000003.1"/>
</dbReference>
<sequence>MTPIFAVILAAPVVLGITVLIYMFYYRRKINKRLAEGTIVGKKRKGKPMMPPIVFVLITIICVSAVTALLVIALSIFSFKNFTSSGSSNGGFDGDPIVDVCMVYKEDLENSPFEGYKTGDEIKGYKMSAEKNGDFTFYCYYVNDNMQGVLPRLIVVPDTKADTSGKSLGFIIKAEEGKKELTFNGSGEPYMFTFDRDSFEGTIRFEEFYFDEALNGTLLSWEEKSEKSKAKGVLELDMSYPEPEE</sequence>
<gene>
    <name evidence="3" type="ORF">SAMN05216469_10349</name>
</gene>
<keyword evidence="2" id="KW-0472">Membrane</keyword>
<feature type="transmembrane region" description="Helical" evidence="2">
    <location>
        <begin position="6"/>
        <end position="25"/>
    </location>
</feature>
<dbReference type="EMBL" id="FOAT01000003">
    <property type="protein sequence ID" value="SEK52457.1"/>
    <property type="molecule type" value="Genomic_DNA"/>
</dbReference>
<evidence type="ECO:0000313" key="4">
    <source>
        <dbReference type="Proteomes" id="UP000186015"/>
    </source>
</evidence>
<dbReference type="OrthoDB" id="1821794at2"/>
<protein>
    <submittedName>
        <fullName evidence="3">Uncharacterized protein</fullName>
    </submittedName>
</protein>
<name>A0A1H7HRZ3_RUMAL</name>
<accession>A0A1H7HRZ3</accession>
<organism evidence="3 4">
    <name type="scientific">Ruminococcus albus</name>
    <dbReference type="NCBI Taxonomy" id="1264"/>
    <lineage>
        <taxon>Bacteria</taxon>
        <taxon>Bacillati</taxon>
        <taxon>Bacillota</taxon>
        <taxon>Clostridia</taxon>
        <taxon>Eubacteriales</taxon>
        <taxon>Oscillospiraceae</taxon>
        <taxon>Ruminococcus</taxon>
    </lineage>
</organism>
<keyword evidence="2" id="KW-1133">Transmembrane helix</keyword>
<feature type="compositionally biased region" description="Basic and acidic residues" evidence="1">
    <location>
        <begin position="224"/>
        <end position="234"/>
    </location>
</feature>
<proteinExistence type="predicted"/>
<dbReference type="AlphaFoldDB" id="A0A1H7HRZ3"/>
<evidence type="ECO:0000256" key="2">
    <source>
        <dbReference type="SAM" id="Phobius"/>
    </source>
</evidence>
<reference evidence="3 4" key="1">
    <citation type="submission" date="2016-10" db="EMBL/GenBank/DDBJ databases">
        <authorList>
            <person name="de Groot N.N."/>
        </authorList>
    </citation>
    <scope>NUCLEOTIDE SEQUENCE [LARGE SCALE GENOMIC DNA]</scope>
    <source>
        <strain evidence="3 4">KH2T6</strain>
    </source>
</reference>
<evidence type="ECO:0000256" key="1">
    <source>
        <dbReference type="SAM" id="MobiDB-lite"/>
    </source>
</evidence>